<dbReference type="InterPro" id="IPR023753">
    <property type="entry name" value="FAD/NAD-binding_dom"/>
</dbReference>
<dbReference type="Gene3D" id="3.20.20.70">
    <property type="entry name" value="Aldolase class I"/>
    <property type="match status" value="1"/>
</dbReference>
<dbReference type="EMBL" id="JAUSUR010000001">
    <property type="protein sequence ID" value="MDQ0360386.1"/>
    <property type="molecule type" value="Genomic_DNA"/>
</dbReference>
<evidence type="ECO:0000256" key="5">
    <source>
        <dbReference type="ARBA" id="ARBA00022643"/>
    </source>
</evidence>
<keyword evidence="4" id="KW-0285">Flavoprotein</keyword>
<evidence type="ECO:0000256" key="6">
    <source>
        <dbReference type="ARBA" id="ARBA00022723"/>
    </source>
</evidence>
<comment type="cofactor">
    <cofactor evidence="2">
        <name>[4Fe-4S] cluster</name>
        <dbReference type="ChEBI" id="CHEBI:49883"/>
    </cofactor>
</comment>
<dbReference type="PANTHER" id="PTHR42917">
    <property type="entry name" value="2,4-DIENOYL-COA REDUCTASE"/>
    <property type="match status" value="1"/>
</dbReference>
<evidence type="ECO:0000256" key="1">
    <source>
        <dbReference type="ARBA" id="ARBA00001917"/>
    </source>
</evidence>
<dbReference type="Gene3D" id="3.50.50.60">
    <property type="entry name" value="FAD/NAD(P)-binding domain"/>
    <property type="match status" value="1"/>
</dbReference>
<keyword evidence="5" id="KW-0288">FMN</keyword>
<comment type="caution">
    <text evidence="12">The sequence shown here is derived from an EMBL/GenBank/DDBJ whole genome shotgun (WGS) entry which is preliminary data.</text>
</comment>
<evidence type="ECO:0000256" key="3">
    <source>
        <dbReference type="ARBA" id="ARBA00011048"/>
    </source>
</evidence>
<keyword evidence="13" id="KW-1185">Reference proteome</keyword>
<dbReference type="InterPro" id="IPR013785">
    <property type="entry name" value="Aldolase_TIM"/>
</dbReference>
<dbReference type="PANTHER" id="PTHR42917:SF2">
    <property type="entry name" value="2,4-DIENOYL-COA REDUCTASE [(2E)-ENOYL-COA-PRODUCING]"/>
    <property type="match status" value="1"/>
</dbReference>
<dbReference type="RefSeq" id="WP_307406251.1">
    <property type="nucleotide sequence ID" value="NZ_JAUSUR010000001.1"/>
</dbReference>
<dbReference type="InterPro" id="IPR036188">
    <property type="entry name" value="FAD/NAD-bd_sf"/>
</dbReference>
<keyword evidence="6" id="KW-0479">Metal-binding</keyword>
<evidence type="ECO:0000256" key="9">
    <source>
        <dbReference type="ARBA" id="ARBA00023014"/>
    </source>
</evidence>
<proteinExistence type="inferred from homology"/>
<dbReference type="Pfam" id="PF00724">
    <property type="entry name" value="Oxidored_FMN"/>
    <property type="match status" value="1"/>
</dbReference>
<dbReference type="InterPro" id="IPR051793">
    <property type="entry name" value="NADH:flavin_oxidoreductase"/>
</dbReference>
<dbReference type="SUPFAM" id="SSF51905">
    <property type="entry name" value="FAD/NAD(P)-binding domain"/>
    <property type="match status" value="1"/>
</dbReference>
<evidence type="ECO:0000259" key="11">
    <source>
        <dbReference type="Pfam" id="PF07992"/>
    </source>
</evidence>
<accession>A0ABU0E0N2</accession>
<dbReference type="InterPro" id="IPR001155">
    <property type="entry name" value="OxRdtase_FMN_N"/>
</dbReference>
<dbReference type="Pfam" id="PF07992">
    <property type="entry name" value="Pyr_redox_2"/>
    <property type="match status" value="1"/>
</dbReference>
<dbReference type="PRINTS" id="PR00469">
    <property type="entry name" value="PNDRDTASEII"/>
</dbReference>
<keyword evidence="7" id="KW-0560">Oxidoreductase</keyword>
<feature type="domain" description="FAD/NAD(P)-binding" evidence="11">
    <location>
        <begin position="367"/>
        <end position="594"/>
    </location>
</feature>
<organism evidence="12 13">
    <name type="scientific">Breznakia pachnodae</name>
    <dbReference type="NCBI Taxonomy" id="265178"/>
    <lineage>
        <taxon>Bacteria</taxon>
        <taxon>Bacillati</taxon>
        <taxon>Bacillota</taxon>
        <taxon>Erysipelotrichia</taxon>
        <taxon>Erysipelotrichales</taxon>
        <taxon>Erysipelotrichaceae</taxon>
        <taxon>Breznakia</taxon>
    </lineage>
</organism>
<dbReference type="SUPFAM" id="SSF51395">
    <property type="entry name" value="FMN-linked oxidoreductases"/>
    <property type="match status" value="1"/>
</dbReference>
<evidence type="ECO:0000313" key="12">
    <source>
        <dbReference type="EMBL" id="MDQ0360386.1"/>
    </source>
</evidence>
<evidence type="ECO:0000256" key="8">
    <source>
        <dbReference type="ARBA" id="ARBA00023004"/>
    </source>
</evidence>
<gene>
    <name evidence="12" type="ORF">J2S15_001117</name>
</gene>
<feature type="domain" description="NADH:flavin oxidoreductase/NADH oxidase N-terminal" evidence="10">
    <location>
        <begin position="6"/>
        <end position="318"/>
    </location>
</feature>
<evidence type="ECO:0000256" key="2">
    <source>
        <dbReference type="ARBA" id="ARBA00001966"/>
    </source>
</evidence>
<dbReference type="Proteomes" id="UP001230220">
    <property type="component" value="Unassembled WGS sequence"/>
</dbReference>
<evidence type="ECO:0000259" key="10">
    <source>
        <dbReference type="Pfam" id="PF00724"/>
    </source>
</evidence>
<dbReference type="CDD" id="cd02803">
    <property type="entry name" value="OYE_like_FMN_family"/>
    <property type="match status" value="1"/>
</dbReference>
<reference evidence="12 13" key="1">
    <citation type="submission" date="2023-07" db="EMBL/GenBank/DDBJ databases">
        <title>Genomic Encyclopedia of Type Strains, Phase IV (KMG-IV): sequencing the most valuable type-strain genomes for metagenomic binning, comparative biology and taxonomic classification.</title>
        <authorList>
            <person name="Goeker M."/>
        </authorList>
    </citation>
    <scope>NUCLEOTIDE SEQUENCE [LARGE SCALE GENOMIC DNA]</scope>
    <source>
        <strain evidence="12 13">DSM 16784</strain>
    </source>
</reference>
<evidence type="ECO:0000256" key="7">
    <source>
        <dbReference type="ARBA" id="ARBA00023002"/>
    </source>
</evidence>
<dbReference type="PRINTS" id="PR00368">
    <property type="entry name" value="FADPNR"/>
</dbReference>
<comment type="similarity">
    <text evidence="3">In the N-terminal section; belongs to the NADH:flavin oxidoreductase/NADH oxidase family.</text>
</comment>
<protein>
    <submittedName>
        <fullName evidence="12">2,4-dienoyl-CoA reductase-like NADH-dependent reductase (Old Yellow Enzyme family)/thioredoxin reductase</fullName>
    </submittedName>
</protein>
<sequence length="629" mass="69594">MKFEHLYKPIVINGMISKNRIVAAPTGDDYDEKAIGGAGIVIGGHAIVQYGKSSFASGVESDAFSKYEVEKTVERVRKIHAGGAKASIELIHSGRYARVLDYAMGPNDEVRDDGFEIKAMDEAMIQEVCEAYAEVAKNAMDVGFDMIFLHFGHGWLPAQFLSPLFNKRDDEYGGSLENRMRFPKQILEMIRKKVGPNFPIDMRISAYEWVEGSIEFEDVKTFIKEVEHLIDTVQVSAGLDINLEGNVHCVTTNFIEHMPNVKWAQEVKKEVSIPVSVVGAVLSPQEADDLIKEGKVDLVAFGRSFIADPNWANKAMEDKDEDIAPCLRCMHCYHIATNHKNVACSVNPRFMNESFIPRDVPTAKEKKKVVVIGGGPGGMKAALTSSQRGHDVVLFEKENELGGQLRFVKKEHFKQDARRYLEYLQAQIKKSNIDVHMNTEVTPEMVKELHPDALIIAVGAYELTPPIPGIDKPHVMSGTQAIQKEEEIKGNVVVIGGGTVGAEIALEQSLIHNNNVTIVEMGVELAPQGNKLYKIGLRQTMEQCTTLTALLETSCLEIKDDVVVVKDKDGNIQELPADYIIISTGLRAKSDLAKSFYGITPNTTMIGDCVRPRLILEATFEGHAIALNI</sequence>
<name>A0ABU0E0N2_9FIRM</name>
<dbReference type="Gene3D" id="3.40.50.720">
    <property type="entry name" value="NAD(P)-binding Rossmann-like Domain"/>
    <property type="match status" value="1"/>
</dbReference>
<evidence type="ECO:0000313" key="13">
    <source>
        <dbReference type="Proteomes" id="UP001230220"/>
    </source>
</evidence>
<keyword evidence="9" id="KW-0411">Iron-sulfur</keyword>
<keyword evidence="8" id="KW-0408">Iron</keyword>
<comment type="cofactor">
    <cofactor evidence="1">
        <name>FMN</name>
        <dbReference type="ChEBI" id="CHEBI:58210"/>
    </cofactor>
</comment>
<evidence type="ECO:0000256" key="4">
    <source>
        <dbReference type="ARBA" id="ARBA00022630"/>
    </source>
</evidence>